<dbReference type="GO" id="GO:0006265">
    <property type="term" value="P:DNA topological change"/>
    <property type="evidence" value="ECO:0007669"/>
    <property type="project" value="InterPro"/>
</dbReference>
<dbReference type="InterPro" id="IPR023405">
    <property type="entry name" value="Topo_IA_core_domain"/>
</dbReference>
<dbReference type="SUPFAM" id="SSF56712">
    <property type="entry name" value="Prokaryotic type I DNA topoisomerase"/>
    <property type="match status" value="1"/>
</dbReference>
<feature type="non-terminal residue" evidence="6">
    <location>
        <position position="1"/>
    </location>
</feature>
<gene>
    <name evidence="6" type="ORF">L195_g013531</name>
</gene>
<evidence type="ECO:0000259" key="5">
    <source>
        <dbReference type="PROSITE" id="PS52039"/>
    </source>
</evidence>
<keyword evidence="1" id="KW-0799">Topoisomerase</keyword>
<comment type="caution">
    <text evidence="6">The sequence shown here is derived from an EMBL/GenBank/DDBJ whole genome shotgun (WGS) entry which is preliminary data.</text>
</comment>
<evidence type="ECO:0000256" key="3">
    <source>
        <dbReference type="ARBA" id="ARBA00023235"/>
    </source>
</evidence>
<keyword evidence="3 6" id="KW-0413">Isomerase</keyword>
<name>A0A2K3PNG6_TRIPR</name>
<dbReference type="EMBL" id="ASHM01008820">
    <property type="protein sequence ID" value="PNY16804.1"/>
    <property type="molecule type" value="Genomic_DNA"/>
</dbReference>
<dbReference type="InterPro" id="IPR000380">
    <property type="entry name" value="Topo_IA"/>
</dbReference>
<sequence>DIVTEAGQDRDSDGSNHDLAFEVLNSLKSHIGYEMPEHGFISRGNPHLTSRFCRDELGPTPNSKMVSKTPPSPLSGHPPSPIVLGVRVFVKGPTSDMRWPEHEFIKDPLHLVETEVSQHHTQPPPRYSESSLVKKLEELGIGRPSTYASTLRVLQDRNYVTVKSRVLSPEFRGRMVSAFLSHHFSEVTDYSFTADMETELDNVSAGLTKWKGLLGDYWTRFKSYCERTSNVHIHQVWLLSSLLKACHFVGVSNYVFLHSSHCFQCTLYVCKCCSDYDSLEAKCAAYFFILSTHE</sequence>
<dbReference type="InterPro" id="IPR013824">
    <property type="entry name" value="Topo_IA_cen_sub1"/>
</dbReference>
<dbReference type="AlphaFoldDB" id="A0A2K3PNG6"/>
<dbReference type="InterPro" id="IPR003602">
    <property type="entry name" value="Topo_IA_DNA-bd_dom"/>
</dbReference>
<dbReference type="Gene3D" id="1.10.460.10">
    <property type="entry name" value="Topoisomerase I, domain 2"/>
    <property type="match status" value="1"/>
</dbReference>
<dbReference type="SMART" id="SM00437">
    <property type="entry name" value="TOP1Ac"/>
    <property type="match status" value="1"/>
</dbReference>
<feature type="region of interest" description="Disordered" evidence="4">
    <location>
        <begin position="53"/>
        <end position="78"/>
    </location>
</feature>
<accession>A0A2K3PNG6</accession>
<dbReference type="ExpressionAtlas" id="A0A2K3PNG6">
    <property type="expression patterns" value="baseline"/>
</dbReference>
<evidence type="ECO:0000256" key="2">
    <source>
        <dbReference type="ARBA" id="ARBA00023125"/>
    </source>
</evidence>
<keyword evidence="2" id="KW-0238">DNA-binding</keyword>
<feature type="domain" description="Topo IA-type catalytic" evidence="5">
    <location>
        <begin position="1"/>
        <end position="225"/>
    </location>
</feature>
<dbReference type="GO" id="GO:0003677">
    <property type="term" value="F:DNA binding"/>
    <property type="evidence" value="ECO:0007669"/>
    <property type="project" value="UniProtKB-KW"/>
</dbReference>
<dbReference type="STRING" id="57577.A0A2K3PNG6"/>
<organism evidence="6 7">
    <name type="scientific">Trifolium pratense</name>
    <name type="common">Red clover</name>
    <dbReference type="NCBI Taxonomy" id="57577"/>
    <lineage>
        <taxon>Eukaryota</taxon>
        <taxon>Viridiplantae</taxon>
        <taxon>Streptophyta</taxon>
        <taxon>Embryophyta</taxon>
        <taxon>Tracheophyta</taxon>
        <taxon>Spermatophyta</taxon>
        <taxon>Magnoliopsida</taxon>
        <taxon>eudicotyledons</taxon>
        <taxon>Gunneridae</taxon>
        <taxon>Pentapetalae</taxon>
        <taxon>rosids</taxon>
        <taxon>fabids</taxon>
        <taxon>Fabales</taxon>
        <taxon>Fabaceae</taxon>
        <taxon>Papilionoideae</taxon>
        <taxon>50 kb inversion clade</taxon>
        <taxon>NPAAA clade</taxon>
        <taxon>Hologalegina</taxon>
        <taxon>IRL clade</taxon>
        <taxon>Trifolieae</taxon>
        <taxon>Trifolium</taxon>
    </lineage>
</organism>
<protein>
    <submittedName>
        <fullName evidence="6">DNA topoisomerase 1-like protein</fullName>
    </submittedName>
</protein>
<evidence type="ECO:0000256" key="4">
    <source>
        <dbReference type="SAM" id="MobiDB-lite"/>
    </source>
</evidence>
<proteinExistence type="predicted"/>
<evidence type="ECO:0000313" key="6">
    <source>
        <dbReference type="EMBL" id="PNY16804.1"/>
    </source>
</evidence>
<dbReference type="PROSITE" id="PS52039">
    <property type="entry name" value="TOPO_IA_2"/>
    <property type="match status" value="1"/>
</dbReference>
<dbReference type="PANTHER" id="PTHR42785:SF1">
    <property type="entry name" value="DNA TOPOISOMERASE"/>
    <property type="match status" value="1"/>
</dbReference>
<dbReference type="Proteomes" id="UP000236291">
    <property type="component" value="Unassembled WGS sequence"/>
</dbReference>
<evidence type="ECO:0000256" key="1">
    <source>
        <dbReference type="ARBA" id="ARBA00023029"/>
    </source>
</evidence>
<dbReference type="InterPro" id="IPR013497">
    <property type="entry name" value="Topo_IA_cen"/>
</dbReference>
<dbReference type="Pfam" id="PF01131">
    <property type="entry name" value="Topoisom_bac"/>
    <property type="match status" value="1"/>
</dbReference>
<dbReference type="PANTHER" id="PTHR42785">
    <property type="entry name" value="DNA TOPOISOMERASE, TYPE IA, CORE"/>
    <property type="match status" value="1"/>
</dbReference>
<dbReference type="GO" id="GO:0003917">
    <property type="term" value="F:DNA topoisomerase type I (single strand cut, ATP-independent) activity"/>
    <property type="evidence" value="ECO:0007669"/>
    <property type="project" value="InterPro"/>
</dbReference>
<reference evidence="6 7" key="1">
    <citation type="journal article" date="2014" name="Am. J. Bot.">
        <title>Genome assembly and annotation for red clover (Trifolium pratense; Fabaceae).</title>
        <authorList>
            <person name="Istvanek J."/>
            <person name="Jaros M."/>
            <person name="Krenek A."/>
            <person name="Repkova J."/>
        </authorList>
    </citation>
    <scope>NUCLEOTIDE SEQUENCE [LARGE SCALE GENOMIC DNA]</scope>
    <source>
        <strain evidence="7">cv. Tatra</strain>
        <tissue evidence="6">Young leaves</tissue>
    </source>
</reference>
<reference evidence="6 7" key="2">
    <citation type="journal article" date="2017" name="Front. Plant Sci.">
        <title>Gene Classification and Mining of Molecular Markers Useful in Red Clover (Trifolium pratense) Breeding.</title>
        <authorList>
            <person name="Istvanek J."/>
            <person name="Dluhosova J."/>
            <person name="Dluhos P."/>
            <person name="Patkova L."/>
            <person name="Nedelnik J."/>
            <person name="Repkova J."/>
        </authorList>
    </citation>
    <scope>NUCLEOTIDE SEQUENCE [LARGE SCALE GENOMIC DNA]</scope>
    <source>
        <strain evidence="7">cv. Tatra</strain>
        <tissue evidence="6">Young leaves</tissue>
    </source>
</reference>
<evidence type="ECO:0000313" key="7">
    <source>
        <dbReference type="Proteomes" id="UP000236291"/>
    </source>
</evidence>